<dbReference type="Pfam" id="PF14520">
    <property type="entry name" value="HHH_5"/>
    <property type="match status" value="1"/>
</dbReference>
<dbReference type="GO" id="GO:0009381">
    <property type="term" value="F:excinuclease ABC activity"/>
    <property type="evidence" value="ECO:0007669"/>
    <property type="project" value="UniProtKB-UniRule"/>
</dbReference>
<sequence>MSAPFDSSAFLATCSGRPGVYRMFDGETRLLYVGKAKNLKKRLSSYFRKTGQAPKTAALVARIAQIETTITANETEALLLEQTLIKEWRPPYNILLRDDKSYPYVFLSDGEFPRLGIHRGAKKAKGRYFGPYPSALAIRESLSLLQKTFLVRQCEDSYYRNRTRPCLQYQIKRCKGPCVGLVSPEEYAEDVRHSVMFLDGRSNALSEELSANMEKASMALEFEQAAELRDQIALLRRVQDQQSMEGGTGDVDVVAVMLTPGGACVHLISVRGGRVLGSKNFFPQVAIEEEGGDVLMAFLAQYYLGNAERDLPSELIVNVQHEDFATLIEAIESLRGRSLSISLRVRGTRARWQQLAVTNAEQALAARLANRQHLAERFEALAAVLEMDEPPQRMECFDISHSSGEATVASCVVFGPEGPLKSDYRRFNIEGVTAGDDYAAMHQALTRRFSKIKDGEGKLPDVLLVDGGKGQLAMAREVLQELAVPDLILLGVAKGTTRKPGLEVLYLNDAEHEFTLPGNSPALHLIQQIRDESHRFAITGHRARRGKTRRTSTLEEVAGIGPKRRRELLNHFGGLQELSRASAEEIAKAPGISKKLAELIYDTLHSE</sequence>
<evidence type="ECO:0000259" key="15">
    <source>
        <dbReference type="PROSITE" id="PS50164"/>
    </source>
</evidence>
<feature type="domain" description="UvrC family homology region profile" evidence="16">
    <location>
        <begin position="253"/>
        <end position="479"/>
    </location>
</feature>
<keyword evidence="7 13" id="KW-0742">SOS response</keyword>
<dbReference type="GO" id="GO:0006289">
    <property type="term" value="P:nucleotide-excision repair"/>
    <property type="evidence" value="ECO:0007669"/>
    <property type="project" value="UniProtKB-UniRule"/>
</dbReference>
<evidence type="ECO:0000256" key="11">
    <source>
        <dbReference type="ARBA" id="ARBA00067419"/>
    </source>
</evidence>
<dbReference type="PROSITE" id="PS50164">
    <property type="entry name" value="GIY_YIG"/>
    <property type="match status" value="1"/>
</dbReference>
<evidence type="ECO:0000256" key="5">
    <source>
        <dbReference type="ARBA" id="ARBA00022881"/>
    </source>
</evidence>
<comment type="caution">
    <text evidence="17">The sequence shown here is derived from an EMBL/GenBank/DDBJ whole genome shotgun (WGS) entry which is preliminary data.</text>
</comment>
<dbReference type="Pfam" id="PF08459">
    <property type="entry name" value="UvrC_RNaseH_dom"/>
    <property type="match status" value="1"/>
</dbReference>
<keyword evidence="5 13" id="KW-0267">Excision nuclease</keyword>
<feature type="domain" description="UVR" evidence="14">
    <location>
        <begin position="203"/>
        <end position="238"/>
    </location>
</feature>
<comment type="subunit">
    <text evidence="10 13">Interacts with UvrB in an incision complex.</text>
</comment>
<evidence type="ECO:0000256" key="2">
    <source>
        <dbReference type="ARBA" id="ARBA00022490"/>
    </source>
</evidence>
<evidence type="ECO:0000259" key="16">
    <source>
        <dbReference type="PROSITE" id="PS50165"/>
    </source>
</evidence>
<comment type="similarity">
    <text evidence="9 13">Belongs to the UvrC family.</text>
</comment>
<dbReference type="PANTHER" id="PTHR30562">
    <property type="entry name" value="UVRC/OXIDOREDUCTASE"/>
    <property type="match status" value="1"/>
</dbReference>
<evidence type="ECO:0000256" key="10">
    <source>
        <dbReference type="ARBA" id="ARBA00062841"/>
    </source>
</evidence>
<accession>A0A931GCF2</accession>
<name>A0A931GCF2_9PSED</name>
<comment type="subcellular location">
    <subcellularLocation>
        <location evidence="1 13">Cytoplasm</location>
    </subcellularLocation>
</comment>
<evidence type="ECO:0000256" key="12">
    <source>
        <dbReference type="ARBA" id="ARBA00077138"/>
    </source>
</evidence>
<dbReference type="SMART" id="SM00278">
    <property type="entry name" value="HhH1"/>
    <property type="match status" value="2"/>
</dbReference>
<evidence type="ECO:0000259" key="14">
    <source>
        <dbReference type="PROSITE" id="PS50151"/>
    </source>
</evidence>
<dbReference type="RefSeq" id="WP_196476152.1">
    <property type="nucleotide sequence ID" value="NZ_JACFYX020000017.1"/>
</dbReference>
<evidence type="ECO:0000256" key="8">
    <source>
        <dbReference type="ARBA" id="ARBA00059452"/>
    </source>
</evidence>
<keyword evidence="6 13" id="KW-0234">DNA repair</keyword>
<reference evidence="17" key="1">
    <citation type="submission" date="2020-07" db="EMBL/GenBank/DDBJ databases">
        <title>Pseudomonas chaetoceroseae sp. nov., a new member of the Pseudomonas oleovorans group isolated from a culture of Chaetoceros calcitrans.</title>
        <authorList>
            <person name="Girard L."/>
            <person name="Lood C."/>
            <person name="De Mot R."/>
            <person name="Baudart J."/>
        </authorList>
    </citation>
    <scope>NUCLEOTIDE SEQUENCE</scope>
    <source>
        <strain evidence="17">536</strain>
    </source>
</reference>
<dbReference type="NCBIfam" id="NF001824">
    <property type="entry name" value="PRK00558.1-5"/>
    <property type="match status" value="1"/>
</dbReference>
<keyword evidence="18" id="KW-1185">Reference proteome</keyword>
<dbReference type="SMART" id="SM00465">
    <property type="entry name" value="GIYc"/>
    <property type="match status" value="1"/>
</dbReference>
<feature type="domain" description="GIY-YIG" evidence="15">
    <location>
        <begin position="16"/>
        <end position="94"/>
    </location>
</feature>
<dbReference type="AlphaFoldDB" id="A0A931GCF2"/>
<evidence type="ECO:0000256" key="13">
    <source>
        <dbReference type="HAMAP-Rule" id="MF_00203"/>
    </source>
</evidence>
<dbReference type="FunFam" id="3.40.1440.10:FF:000001">
    <property type="entry name" value="UvrABC system protein C"/>
    <property type="match status" value="1"/>
</dbReference>
<dbReference type="Proteomes" id="UP000596932">
    <property type="component" value="Unassembled WGS sequence"/>
</dbReference>
<evidence type="ECO:0000256" key="9">
    <source>
        <dbReference type="ARBA" id="ARBA00061531"/>
    </source>
</evidence>
<evidence type="ECO:0000256" key="6">
    <source>
        <dbReference type="ARBA" id="ARBA00023204"/>
    </source>
</evidence>
<gene>
    <name evidence="13 17" type="primary">uvrC</name>
    <name evidence="17" type="ORF">H3221_18100</name>
</gene>
<dbReference type="FunFam" id="3.30.420.340:FF:000001">
    <property type="entry name" value="UvrABC system protein C"/>
    <property type="match status" value="1"/>
</dbReference>
<proteinExistence type="inferred from homology"/>
<comment type="function">
    <text evidence="8 13">The UvrABC repair system catalyzes the recognition and processing of DNA lesions. UvrC both incises the 5' and 3' sides of the lesion. The N-terminal half is responsible for the 3' incision and the C-terminal half is responsible for the 5' incision.</text>
</comment>
<evidence type="ECO:0000256" key="7">
    <source>
        <dbReference type="ARBA" id="ARBA00023236"/>
    </source>
</evidence>
<evidence type="ECO:0000256" key="1">
    <source>
        <dbReference type="ARBA" id="ARBA00004496"/>
    </source>
</evidence>
<dbReference type="Pfam" id="PF01541">
    <property type="entry name" value="GIY-YIG"/>
    <property type="match status" value="1"/>
</dbReference>
<dbReference type="InterPro" id="IPR035901">
    <property type="entry name" value="GIY-YIG_endonuc_sf"/>
</dbReference>
<dbReference type="InterPro" id="IPR004791">
    <property type="entry name" value="UvrC"/>
</dbReference>
<dbReference type="InterPro" id="IPR050066">
    <property type="entry name" value="UvrABC_protein_C"/>
</dbReference>
<dbReference type="InterPro" id="IPR038476">
    <property type="entry name" value="UvrC_RNase_H_dom_sf"/>
</dbReference>
<dbReference type="Gene3D" id="4.10.860.10">
    <property type="entry name" value="UVR domain"/>
    <property type="match status" value="1"/>
</dbReference>
<dbReference type="SUPFAM" id="SSF47781">
    <property type="entry name" value="RuvA domain 2-like"/>
    <property type="match status" value="1"/>
</dbReference>
<dbReference type="FunFam" id="1.10.150.20:FF:000005">
    <property type="entry name" value="UvrABC system protein C"/>
    <property type="match status" value="1"/>
</dbReference>
<dbReference type="InterPro" id="IPR010994">
    <property type="entry name" value="RuvA_2-like"/>
</dbReference>
<evidence type="ECO:0000313" key="17">
    <source>
        <dbReference type="EMBL" id="MBG0837027.1"/>
    </source>
</evidence>
<dbReference type="Pfam" id="PF02151">
    <property type="entry name" value="UVR"/>
    <property type="match status" value="1"/>
</dbReference>
<dbReference type="InterPro" id="IPR003583">
    <property type="entry name" value="Hlx-hairpin-Hlx_DNA-bd_motif"/>
</dbReference>
<keyword evidence="2 13" id="KW-0963">Cytoplasm</keyword>
<organism evidence="17 18">
    <name type="scientific">Pseudomonas chaetocerotis</name>
    <dbReference type="NCBI Taxonomy" id="2758695"/>
    <lineage>
        <taxon>Bacteria</taxon>
        <taxon>Pseudomonadati</taxon>
        <taxon>Pseudomonadota</taxon>
        <taxon>Gammaproteobacteria</taxon>
        <taxon>Pseudomonadales</taxon>
        <taxon>Pseudomonadaceae</taxon>
        <taxon>Pseudomonas</taxon>
    </lineage>
</organism>
<dbReference type="GO" id="GO:0005737">
    <property type="term" value="C:cytoplasm"/>
    <property type="evidence" value="ECO:0007669"/>
    <property type="project" value="UniProtKB-SubCell"/>
</dbReference>
<dbReference type="PROSITE" id="PS50151">
    <property type="entry name" value="UVR"/>
    <property type="match status" value="1"/>
</dbReference>
<dbReference type="GO" id="GO:0009432">
    <property type="term" value="P:SOS response"/>
    <property type="evidence" value="ECO:0007669"/>
    <property type="project" value="UniProtKB-UniRule"/>
</dbReference>
<dbReference type="NCBIfam" id="TIGR00194">
    <property type="entry name" value="uvrC"/>
    <property type="match status" value="1"/>
</dbReference>
<dbReference type="HAMAP" id="MF_00203">
    <property type="entry name" value="UvrC"/>
    <property type="match status" value="1"/>
</dbReference>
<dbReference type="InterPro" id="IPR036876">
    <property type="entry name" value="UVR_dom_sf"/>
</dbReference>
<dbReference type="PROSITE" id="PS50165">
    <property type="entry name" value="UVRC"/>
    <property type="match status" value="1"/>
</dbReference>
<dbReference type="InterPro" id="IPR001162">
    <property type="entry name" value="UvrC_RNase_H_dom"/>
</dbReference>
<dbReference type="Gene3D" id="3.30.420.340">
    <property type="entry name" value="UvrC, RNAse H endonuclease domain"/>
    <property type="match status" value="1"/>
</dbReference>
<keyword evidence="17" id="KW-0378">Hydrolase</keyword>
<dbReference type="InterPro" id="IPR047296">
    <property type="entry name" value="GIY-YIG_UvrC_Cho"/>
</dbReference>
<dbReference type="InterPro" id="IPR001943">
    <property type="entry name" value="UVR_dom"/>
</dbReference>
<dbReference type="EMBL" id="JACFYX010000018">
    <property type="protein sequence ID" value="MBG0837027.1"/>
    <property type="molecule type" value="Genomic_DNA"/>
</dbReference>
<dbReference type="SUPFAM" id="SSF82771">
    <property type="entry name" value="GIY-YIG endonuclease"/>
    <property type="match status" value="1"/>
</dbReference>
<evidence type="ECO:0000256" key="4">
    <source>
        <dbReference type="ARBA" id="ARBA00022769"/>
    </source>
</evidence>
<evidence type="ECO:0000313" key="18">
    <source>
        <dbReference type="Proteomes" id="UP000596932"/>
    </source>
</evidence>
<dbReference type="CDD" id="cd10434">
    <property type="entry name" value="GIY-YIG_UvrC_Cho"/>
    <property type="match status" value="1"/>
</dbReference>
<dbReference type="Pfam" id="PF22920">
    <property type="entry name" value="UvrC_RNaseH"/>
    <property type="match status" value="1"/>
</dbReference>
<keyword evidence="3 13" id="KW-0227">DNA damage</keyword>
<dbReference type="GO" id="GO:0009380">
    <property type="term" value="C:excinuclease repair complex"/>
    <property type="evidence" value="ECO:0007669"/>
    <property type="project" value="InterPro"/>
</dbReference>
<dbReference type="SUPFAM" id="SSF46600">
    <property type="entry name" value="C-terminal UvrC-binding domain of UvrB"/>
    <property type="match status" value="1"/>
</dbReference>
<dbReference type="InterPro" id="IPR000305">
    <property type="entry name" value="GIY-YIG_endonuc"/>
</dbReference>
<evidence type="ECO:0000256" key="3">
    <source>
        <dbReference type="ARBA" id="ARBA00022763"/>
    </source>
</evidence>
<dbReference type="PANTHER" id="PTHR30562:SF1">
    <property type="entry name" value="UVRABC SYSTEM PROTEIN C"/>
    <property type="match status" value="1"/>
</dbReference>
<dbReference type="GO" id="GO:0003677">
    <property type="term" value="F:DNA binding"/>
    <property type="evidence" value="ECO:0007669"/>
    <property type="project" value="UniProtKB-UniRule"/>
</dbReference>
<protein>
    <recommendedName>
        <fullName evidence="11 13">UvrABC system protein C</fullName>
        <shortName evidence="13">Protein UvrC</shortName>
    </recommendedName>
    <alternativeName>
        <fullName evidence="12 13">Excinuclease ABC subunit C</fullName>
    </alternativeName>
</protein>
<dbReference type="Gene3D" id="3.40.1440.10">
    <property type="entry name" value="GIY-YIG endonuclease"/>
    <property type="match status" value="1"/>
</dbReference>
<dbReference type="Gene3D" id="1.10.150.20">
    <property type="entry name" value="5' to 3' exonuclease, C-terminal subdomain"/>
    <property type="match status" value="1"/>
</dbReference>
<keyword evidence="4 13" id="KW-0228">DNA excision</keyword>